<dbReference type="Pfam" id="PF25497">
    <property type="entry name" value="COR-B"/>
    <property type="match status" value="1"/>
</dbReference>
<protein>
    <submittedName>
        <fullName evidence="3">Leucine-rich repeat serine/threonine-protein kinase 2</fullName>
    </submittedName>
</protein>
<dbReference type="SUPFAM" id="SSF50998">
    <property type="entry name" value="Quinoprotein alcohol dehydrogenase-like"/>
    <property type="match status" value="1"/>
</dbReference>
<evidence type="ECO:0000256" key="1">
    <source>
        <dbReference type="ARBA" id="ARBA00022737"/>
    </source>
</evidence>
<accession>A0AAV4FJM4</accession>
<dbReference type="GO" id="GO:0004674">
    <property type="term" value="F:protein serine/threonine kinase activity"/>
    <property type="evidence" value="ECO:0007669"/>
    <property type="project" value="TreeGrafter"/>
</dbReference>
<keyword evidence="3" id="KW-0808">Transferase</keyword>
<dbReference type="InterPro" id="IPR051681">
    <property type="entry name" value="Ser/Thr_Kinases-Pseudokinases"/>
</dbReference>
<reference evidence="3 4" key="1">
    <citation type="journal article" date="2021" name="Elife">
        <title>Chloroplast acquisition without the gene transfer in kleptoplastic sea slugs, Plakobranchus ocellatus.</title>
        <authorList>
            <person name="Maeda T."/>
            <person name="Takahashi S."/>
            <person name="Yoshida T."/>
            <person name="Shimamura S."/>
            <person name="Takaki Y."/>
            <person name="Nagai Y."/>
            <person name="Toyoda A."/>
            <person name="Suzuki Y."/>
            <person name="Arimoto A."/>
            <person name="Ishii H."/>
            <person name="Satoh N."/>
            <person name="Nishiyama T."/>
            <person name="Hasebe M."/>
            <person name="Maruyama T."/>
            <person name="Minagawa J."/>
            <person name="Obokata J."/>
            <person name="Shigenobu S."/>
        </authorList>
    </citation>
    <scope>NUCLEOTIDE SEQUENCE [LARGE SCALE GENOMIC DNA]</scope>
</reference>
<evidence type="ECO:0000313" key="4">
    <source>
        <dbReference type="Proteomes" id="UP000762676"/>
    </source>
</evidence>
<dbReference type="InterPro" id="IPR008271">
    <property type="entry name" value="Ser/Thr_kinase_AS"/>
</dbReference>
<keyword evidence="3" id="KW-0418">Kinase</keyword>
<dbReference type="InterPro" id="IPR011047">
    <property type="entry name" value="Quinoprotein_ADH-like_sf"/>
</dbReference>
<dbReference type="EMBL" id="BMAT01000804">
    <property type="protein sequence ID" value="GFR73453.1"/>
    <property type="molecule type" value="Genomic_DNA"/>
</dbReference>
<proteinExistence type="predicted"/>
<dbReference type="PROSITE" id="PS00108">
    <property type="entry name" value="PROTEIN_KINASE_ST"/>
    <property type="match status" value="1"/>
</dbReference>
<dbReference type="PANTHER" id="PTHR44329">
    <property type="entry name" value="SERINE/THREONINE-PROTEIN KINASE TNNI3K-RELATED"/>
    <property type="match status" value="1"/>
</dbReference>
<dbReference type="PROSITE" id="PS50011">
    <property type="entry name" value="PROTEIN_KINASE_DOM"/>
    <property type="match status" value="1"/>
</dbReference>
<dbReference type="Gene3D" id="1.10.510.10">
    <property type="entry name" value="Transferase(Phosphotransferase) domain 1"/>
    <property type="match status" value="1"/>
</dbReference>
<dbReference type="Pfam" id="PF00069">
    <property type="entry name" value="Pkinase"/>
    <property type="match status" value="1"/>
</dbReference>
<dbReference type="InterPro" id="IPR057263">
    <property type="entry name" value="COR-B"/>
</dbReference>
<evidence type="ECO:0000259" key="2">
    <source>
        <dbReference type="PROSITE" id="PS50011"/>
    </source>
</evidence>
<dbReference type="SMART" id="SM00220">
    <property type="entry name" value="S_TKc"/>
    <property type="match status" value="1"/>
</dbReference>
<organism evidence="3 4">
    <name type="scientific">Elysia marginata</name>
    <dbReference type="NCBI Taxonomy" id="1093978"/>
    <lineage>
        <taxon>Eukaryota</taxon>
        <taxon>Metazoa</taxon>
        <taxon>Spiralia</taxon>
        <taxon>Lophotrochozoa</taxon>
        <taxon>Mollusca</taxon>
        <taxon>Gastropoda</taxon>
        <taxon>Heterobranchia</taxon>
        <taxon>Euthyneura</taxon>
        <taxon>Panpulmonata</taxon>
        <taxon>Sacoglossa</taxon>
        <taxon>Placobranchoidea</taxon>
        <taxon>Plakobranchidae</taxon>
        <taxon>Elysia</taxon>
    </lineage>
</organism>
<dbReference type="Pfam" id="PF23748">
    <property type="entry name" value="Beta-prop_LRRK2"/>
    <property type="match status" value="1"/>
</dbReference>
<dbReference type="SUPFAM" id="SSF56112">
    <property type="entry name" value="Protein kinase-like (PK-like)"/>
    <property type="match status" value="1"/>
</dbReference>
<gene>
    <name evidence="3" type="ORF">ElyMa_000405500</name>
</gene>
<dbReference type="GO" id="GO:0005524">
    <property type="term" value="F:ATP binding"/>
    <property type="evidence" value="ECO:0007669"/>
    <property type="project" value="InterPro"/>
</dbReference>
<dbReference type="Proteomes" id="UP000762676">
    <property type="component" value="Unassembled WGS sequence"/>
</dbReference>
<name>A0AAV4FJM4_9GAST</name>
<evidence type="ECO:0000313" key="3">
    <source>
        <dbReference type="EMBL" id="GFR73453.1"/>
    </source>
</evidence>
<keyword evidence="4" id="KW-1185">Reference proteome</keyword>
<comment type="caution">
    <text evidence="3">The sequence shown here is derived from an EMBL/GenBank/DDBJ whole genome shotgun (WGS) entry which is preliminary data.</text>
</comment>
<keyword evidence="1" id="KW-0677">Repeat</keyword>
<dbReference type="InterPro" id="IPR011009">
    <property type="entry name" value="Kinase-like_dom_sf"/>
</dbReference>
<dbReference type="InterPro" id="IPR000719">
    <property type="entry name" value="Prot_kinase_dom"/>
</dbReference>
<feature type="domain" description="Protein kinase" evidence="2">
    <location>
        <begin position="179"/>
        <end position="496"/>
    </location>
</feature>
<sequence length="753" mass="84895">MRDFYFINPGWLCRMMAQVVTVPQINPFIDQNGMMKRSYANMLFTGKMTSGDSKFVFPPTLIPQYLHLLEKFEIALPRNKEELLIPSRLPYRRPNIELPVGHRQDLVYRYYVMPYTPIGFWARLLTRLIVFSESKFAEHMLYLQENPVVQFWKEGVYICWSADAFFLVDSYKGTHDEIHMTVPNTTHGSRLLGFLVDHADSLVDEWYPGLTAIDPMLGRELLEKFAPCPVCTDEQPFSFRFEDLLKQSEQNAEIYCPGHDGMVELTKLAPDVMLADIEPHFHLDLDLFEFKESPENLCGDGGFGSVYKAKYKGKTVAVKVFGAIGDIHPHKMLRQEVAEGLDYLHSLIIVYRDMKPDNVLVFTLAPDALVNAKIADYGISQFTTLFGLTAQEGTPAYRAPEVVRGETYSFKADIFSLGILMYMVLTGGTHPFDELEFKSEIDKAFAENMPIPPITQRGCPPWPDLEKMISECVSQGPDDRPTAHSVFVSLSQAELFSLREVLPVSVGTTVECVASQSLGSKNVRLWVASGDNEYMQLTWLNLLDYQDSTRARHGGQPLGHNGMGTMFRDGRVLCMLPVNTEHILLGTQAGKIWVFHTGCNELVHCTRQLQDSVLSLYLVPSRGDDPLILAGLANGKMALYPLSEILQEPDMDPIEMKLGESYEPIRCILRSSSDRKLIASCGTKFVVMETRKGVAVENVFDTVENSGPASPPINSMACGRQLFLAHRNSVLLQSWDTARGRHKYTLNISSSFR</sequence>
<dbReference type="InterPro" id="IPR056602">
    <property type="entry name" value="Beta-prop_LRRK2"/>
</dbReference>
<dbReference type="AlphaFoldDB" id="A0AAV4FJM4"/>